<evidence type="ECO:0000259" key="5">
    <source>
        <dbReference type="Pfam" id="PF22435"/>
    </source>
</evidence>
<keyword evidence="2 6" id="KW-0489">Methyltransferase</keyword>
<organism evidence="6 7">
    <name type="scientific">Moheibacter lacus</name>
    <dbReference type="NCBI Taxonomy" id="2745851"/>
    <lineage>
        <taxon>Bacteria</taxon>
        <taxon>Pseudomonadati</taxon>
        <taxon>Bacteroidota</taxon>
        <taxon>Flavobacteriia</taxon>
        <taxon>Flavobacteriales</taxon>
        <taxon>Weeksellaceae</taxon>
        <taxon>Moheibacter</taxon>
    </lineage>
</organism>
<dbReference type="Pfam" id="PF00588">
    <property type="entry name" value="SpoU_methylase"/>
    <property type="match status" value="1"/>
</dbReference>
<dbReference type="GO" id="GO:0008173">
    <property type="term" value="F:RNA methyltransferase activity"/>
    <property type="evidence" value="ECO:0007669"/>
    <property type="project" value="InterPro"/>
</dbReference>
<evidence type="ECO:0000313" key="6">
    <source>
        <dbReference type="EMBL" id="MBA5630598.1"/>
    </source>
</evidence>
<dbReference type="SUPFAM" id="SSF75217">
    <property type="entry name" value="alpha/beta knot"/>
    <property type="match status" value="1"/>
</dbReference>
<sequence>MLTNNETKLINSLVKKKFRQKYNNFIVEGVKIIDEALKSPLKIHKVYSIDHVFGEKNAFVELISERELKKISQLVQPNTALALCEIPDEKPIQTEGLILVLDDIRDPGNLGTIIRLADWFGIEQIVCSTETVDVYNPKVIQSTMGSFLRVQINYTDLPTFFDQYKYPVLGTFMEGKNIYQSQFPENAALVLGNEANGISDELVPYISEKISIPRLGNLQQTESLNVAMATGIILGEIASHHFKLNS</sequence>
<evidence type="ECO:0000256" key="2">
    <source>
        <dbReference type="ARBA" id="ARBA00022603"/>
    </source>
</evidence>
<dbReference type="EMBL" id="JACDZE010000005">
    <property type="protein sequence ID" value="MBA5630598.1"/>
    <property type="molecule type" value="Genomic_DNA"/>
</dbReference>
<dbReference type="InterPro" id="IPR001537">
    <property type="entry name" value="SpoU_MeTrfase"/>
</dbReference>
<dbReference type="InterPro" id="IPR029028">
    <property type="entry name" value="Alpha/beta_knot_MTases"/>
</dbReference>
<accession>A0A838ZUC8</accession>
<proteinExistence type="inferred from homology"/>
<dbReference type="GO" id="GO:0032259">
    <property type="term" value="P:methylation"/>
    <property type="evidence" value="ECO:0007669"/>
    <property type="project" value="UniProtKB-KW"/>
</dbReference>
<dbReference type="PANTHER" id="PTHR43191">
    <property type="entry name" value="RRNA METHYLTRANSFERASE 3"/>
    <property type="match status" value="1"/>
</dbReference>
<evidence type="ECO:0000256" key="3">
    <source>
        <dbReference type="ARBA" id="ARBA00022679"/>
    </source>
</evidence>
<dbReference type="RefSeq" id="WP_182044204.1">
    <property type="nucleotide sequence ID" value="NZ_JACDZE010000005.1"/>
</dbReference>
<feature type="domain" description="tRNA/rRNA methyltransferase SpoU type" evidence="4">
    <location>
        <begin position="97"/>
        <end position="234"/>
    </location>
</feature>
<dbReference type="PANTHER" id="PTHR43191:SF2">
    <property type="entry name" value="RRNA METHYLTRANSFERASE 3, MITOCHONDRIAL"/>
    <property type="match status" value="1"/>
</dbReference>
<dbReference type="CDD" id="cd18109">
    <property type="entry name" value="SpoU-like_RNA-MTase"/>
    <property type="match status" value="1"/>
</dbReference>
<feature type="domain" description="MRM3-like substrate binding" evidence="5">
    <location>
        <begin position="4"/>
        <end position="82"/>
    </location>
</feature>
<dbReference type="Proteomes" id="UP000552241">
    <property type="component" value="Unassembled WGS sequence"/>
</dbReference>
<evidence type="ECO:0000259" key="4">
    <source>
        <dbReference type="Pfam" id="PF00588"/>
    </source>
</evidence>
<dbReference type="SUPFAM" id="SSF55315">
    <property type="entry name" value="L30e-like"/>
    <property type="match status" value="1"/>
</dbReference>
<keyword evidence="3 6" id="KW-0808">Transferase</keyword>
<dbReference type="InterPro" id="IPR029064">
    <property type="entry name" value="Ribosomal_eL30-like_sf"/>
</dbReference>
<protein>
    <submittedName>
        <fullName evidence="6">RNA methyltransferase</fullName>
    </submittedName>
</protein>
<dbReference type="GO" id="GO:0006396">
    <property type="term" value="P:RNA processing"/>
    <property type="evidence" value="ECO:0007669"/>
    <property type="project" value="InterPro"/>
</dbReference>
<reference evidence="6 7" key="1">
    <citation type="submission" date="2020-07" db="EMBL/GenBank/DDBJ databases">
        <title>Moheibacter lacus sp. nov., a member of the family Flavobacteriaceae isolated from freshwater lake sediment.</title>
        <authorList>
            <person name="Liu Y."/>
        </authorList>
    </citation>
    <scope>NUCLEOTIDE SEQUENCE [LARGE SCALE GENOMIC DNA]</scope>
    <source>
        <strain evidence="6 7">BDHS18</strain>
    </source>
</reference>
<dbReference type="InterPro" id="IPR029026">
    <property type="entry name" value="tRNA_m1G_MTases_N"/>
</dbReference>
<dbReference type="Gene3D" id="3.40.1280.10">
    <property type="match status" value="1"/>
</dbReference>
<dbReference type="InterPro" id="IPR051259">
    <property type="entry name" value="rRNA_Methyltransferase"/>
</dbReference>
<comment type="similarity">
    <text evidence="1">Belongs to the class IV-like SAM-binding methyltransferase superfamily. RNA methyltransferase TrmH family.</text>
</comment>
<dbReference type="Gene3D" id="3.30.1330.30">
    <property type="match status" value="1"/>
</dbReference>
<dbReference type="Pfam" id="PF22435">
    <property type="entry name" value="MRM3-like_sub_bind"/>
    <property type="match status" value="1"/>
</dbReference>
<keyword evidence="7" id="KW-1185">Reference proteome</keyword>
<comment type="caution">
    <text evidence="6">The sequence shown here is derived from an EMBL/GenBank/DDBJ whole genome shotgun (WGS) entry which is preliminary data.</text>
</comment>
<evidence type="ECO:0000313" key="7">
    <source>
        <dbReference type="Proteomes" id="UP000552241"/>
    </source>
</evidence>
<dbReference type="InterPro" id="IPR053888">
    <property type="entry name" value="MRM3-like_sub_bind"/>
</dbReference>
<gene>
    <name evidence="6" type="ORF">HU137_12555</name>
</gene>
<evidence type="ECO:0000256" key="1">
    <source>
        <dbReference type="ARBA" id="ARBA00007228"/>
    </source>
</evidence>
<dbReference type="GO" id="GO:0003723">
    <property type="term" value="F:RNA binding"/>
    <property type="evidence" value="ECO:0007669"/>
    <property type="project" value="InterPro"/>
</dbReference>
<dbReference type="AlphaFoldDB" id="A0A838ZUC8"/>
<name>A0A838ZUC8_9FLAO</name>